<protein>
    <recommendedName>
        <fullName evidence="3">P-loop containing nucleoside triphosphate hydrolase protein</fullName>
    </recommendedName>
</protein>
<dbReference type="InterPro" id="IPR039904">
    <property type="entry name" value="TRANK1"/>
</dbReference>
<accession>A0A2I1GHR5</accession>
<dbReference type="PANTHER" id="PTHR21529">
    <property type="entry name" value="MAMMARY TURMOR VIRUS RECEPTOR HOMOLOG 1, 2 MTVR1, 2"/>
    <property type="match status" value="1"/>
</dbReference>
<name>A0A2I1GHR5_9GLOM</name>
<keyword evidence="2" id="KW-1185">Reference proteome</keyword>
<dbReference type="VEuPathDB" id="FungiDB:RhiirA1_339029"/>
<dbReference type="PANTHER" id="PTHR21529:SF4">
    <property type="entry name" value="TPR AND ANKYRIN REPEAT-CONTAINING PROTEIN 1"/>
    <property type="match status" value="1"/>
</dbReference>
<dbReference type="EMBL" id="LLXI01000437">
    <property type="protein sequence ID" value="PKY46175.1"/>
    <property type="molecule type" value="Genomic_DNA"/>
</dbReference>
<dbReference type="AlphaFoldDB" id="A0A2I1GHR5"/>
<evidence type="ECO:0008006" key="3">
    <source>
        <dbReference type="Google" id="ProtNLM"/>
    </source>
</evidence>
<gene>
    <name evidence="1" type="ORF">RhiirA4_357917</name>
</gene>
<dbReference type="Proteomes" id="UP000234323">
    <property type="component" value="Unassembled WGS sequence"/>
</dbReference>
<comment type="caution">
    <text evidence="1">The sequence shown here is derived from an EMBL/GenBank/DDBJ whole genome shotgun (WGS) entry which is preliminary data.</text>
</comment>
<sequence>MKVKRHEYDSMDRTLAIFRHAKKKALGSLHIHEVYIDECQDNHIMDIALILKVFDRTSSIFFAGDIAQCIAKGSSFRFQDLQALIYQWELTRKNDNILKPKLFDLNINYRSHNGILKLAASVVKLIQYLFPNSIDQLSSERSEVDGPLPIIFDGFEEEYFNIFVNNNRPDEPTFTYDICREMKCRKRKKQSSFVEFGADQVIIVRNEVVKSRVTELVGKGAMVLTVLDAKGMEFNDVLLYNFFTDSPAQRKV</sequence>
<dbReference type="InterPro" id="IPR027417">
    <property type="entry name" value="P-loop_NTPase"/>
</dbReference>
<evidence type="ECO:0000313" key="1">
    <source>
        <dbReference type="EMBL" id="PKY46175.1"/>
    </source>
</evidence>
<reference evidence="1 2" key="1">
    <citation type="submission" date="2015-10" db="EMBL/GenBank/DDBJ databases">
        <title>Genome analyses suggest a sexual origin of heterokaryosis in a supposedly ancient asexual fungus.</title>
        <authorList>
            <person name="Ropars J."/>
            <person name="Sedzielewska K."/>
            <person name="Noel J."/>
            <person name="Charron P."/>
            <person name="Farinelli L."/>
            <person name="Marton T."/>
            <person name="Kruger M."/>
            <person name="Pelin A."/>
            <person name="Brachmann A."/>
            <person name="Corradi N."/>
        </authorList>
    </citation>
    <scope>NUCLEOTIDE SEQUENCE [LARGE SCALE GENOMIC DNA]</scope>
    <source>
        <strain evidence="1 2">A4</strain>
    </source>
</reference>
<dbReference type="SUPFAM" id="SSF52540">
    <property type="entry name" value="P-loop containing nucleoside triphosphate hydrolases"/>
    <property type="match status" value="1"/>
</dbReference>
<evidence type="ECO:0000313" key="2">
    <source>
        <dbReference type="Proteomes" id="UP000234323"/>
    </source>
</evidence>
<dbReference type="Gene3D" id="3.40.50.300">
    <property type="entry name" value="P-loop containing nucleotide triphosphate hydrolases"/>
    <property type="match status" value="1"/>
</dbReference>
<organism evidence="1 2">
    <name type="scientific">Rhizophagus irregularis</name>
    <dbReference type="NCBI Taxonomy" id="588596"/>
    <lineage>
        <taxon>Eukaryota</taxon>
        <taxon>Fungi</taxon>
        <taxon>Fungi incertae sedis</taxon>
        <taxon>Mucoromycota</taxon>
        <taxon>Glomeromycotina</taxon>
        <taxon>Glomeromycetes</taxon>
        <taxon>Glomerales</taxon>
        <taxon>Glomeraceae</taxon>
        <taxon>Rhizophagus</taxon>
    </lineage>
</organism>
<proteinExistence type="predicted"/>